<evidence type="ECO:0000256" key="1">
    <source>
        <dbReference type="SAM" id="MobiDB-lite"/>
    </source>
</evidence>
<gene>
    <name evidence="2" type="ORF">A4X13_0g7580</name>
</gene>
<feature type="compositionally biased region" description="Pro residues" evidence="1">
    <location>
        <begin position="102"/>
        <end position="112"/>
    </location>
</feature>
<name>A0A8T8SJP0_9BASI</name>
<dbReference type="Proteomes" id="UP000077521">
    <property type="component" value="Unassembled WGS sequence"/>
</dbReference>
<evidence type="ECO:0000313" key="3">
    <source>
        <dbReference type="Proteomes" id="UP000077521"/>
    </source>
</evidence>
<feature type="compositionally biased region" description="Low complexity" evidence="1">
    <location>
        <begin position="48"/>
        <end position="58"/>
    </location>
</feature>
<protein>
    <submittedName>
        <fullName evidence="2">Uncharacterized protein</fullName>
    </submittedName>
</protein>
<sequence length="220" mass="24571">MKPSHIPFPSLLPYLLPLPPSPFPSSTSPSSTLLRQRHHQPSFDIANTRPSSTSPTSTVLQQHPPFFDNFQHQAFFDITINRPSSTSHRHPPFFDFIDQVSTPPPSVRPSPDLPTIYLRRSSTLPRRSTSSTSRHDRHQRHPPFFDFTDRPSRPPPPPSPWIGSFGASSIPDLPRSHGYGTGAPALGRRWKGVSKVEAANSLVVLRQPLAAQLSSSRRQE</sequence>
<reference evidence="2" key="1">
    <citation type="submission" date="2016-04" db="EMBL/GenBank/DDBJ databases">
        <authorList>
            <person name="Nguyen H.D."/>
            <person name="Samba Siva P."/>
            <person name="Cullis J."/>
            <person name="Levesque C.A."/>
            <person name="Hambleton S."/>
        </authorList>
    </citation>
    <scope>NUCLEOTIDE SEQUENCE</scope>
    <source>
        <strain evidence="2">DAOMC 236416</strain>
    </source>
</reference>
<keyword evidence="3" id="KW-1185">Reference proteome</keyword>
<dbReference type="EMBL" id="LWDF02000977">
    <property type="protein sequence ID" value="KAE8241068.1"/>
    <property type="molecule type" value="Genomic_DNA"/>
</dbReference>
<comment type="caution">
    <text evidence="2">The sequence shown here is derived from an EMBL/GenBank/DDBJ whole genome shotgun (WGS) entry which is preliminary data.</text>
</comment>
<feature type="compositionally biased region" description="Low complexity" evidence="1">
    <location>
        <begin position="24"/>
        <end position="34"/>
    </location>
</feature>
<reference evidence="2" key="2">
    <citation type="journal article" date="2019" name="IMA Fungus">
        <title>Genome sequencing and comparison of five Tilletia species to identify candidate genes for the detection of regulated species infecting wheat.</title>
        <authorList>
            <person name="Nguyen H.D.T."/>
            <person name="Sultana T."/>
            <person name="Kesanakurti P."/>
            <person name="Hambleton S."/>
        </authorList>
    </citation>
    <scope>NUCLEOTIDE SEQUENCE</scope>
    <source>
        <strain evidence="2">DAOMC 236416</strain>
    </source>
</reference>
<proteinExistence type="predicted"/>
<feature type="region of interest" description="Disordered" evidence="1">
    <location>
        <begin position="23"/>
        <end position="62"/>
    </location>
</feature>
<dbReference type="AlphaFoldDB" id="A0A8T8SJP0"/>
<feature type="region of interest" description="Disordered" evidence="1">
    <location>
        <begin position="100"/>
        <end position="167"/>
    </location>
</feature>
<feature type="compositionally biased region" description="Low complexity" evidence="1">
    <location>
        <begin position="113"/>
        <end position="132"/>
    </location>
</feature>
<organism evidence="2 3">
    <name type="scientific">Tilletia indica</name>
    <dbReference type="NCBI Taxonomy" id="43049"/>
    <lineage>
        <taxon>Eukaryota</taxon>
        <taxon>Fungi</taxon>
        <taxon>Dikarya</taxon>
        <taxon>Basidiomycota</taxon>
        <taxon>Ustilaginomycotina</taxon>
        <taxon>Exobasidiomycetes</taxon>
        <taxon>Tilletiales</taxon>
        <taxon>Tilletiaceae</taxon>
        <taxon>Tilletia</taxon>
    </lineage>
</organism>
<evidence type="ECO:0000313" key="2">
    <source>
        <dbReference type="EMBL" id="KAE8241068.1"/>
    </source>
</evidence>
<accession>A0A8T8SJP0</accession>